<keyword evidence="6" id="KW-0472">Membrane</keyword>
<dbReference type="InterPro" id="IPR002010">
    <property type="entry name" value="T3SS_IM_R"/>
</dbReference>
<comment type="subcellular location">
    <subcellularLocation>
        <location evidence="1">Cell membrane</location>
        <topology evidence="1">Multi-pass membrane protein</topology>
    </subcellularLocation>
</comment>
<evidence type="ECO:0000256" key="6">
    <source>
        <dbReference type="ARBA" id="ARBA00023136"/>
    </source>
</evidence>
<reference evidence="7 8" key="1">
    <citation type="submission" date="2020-08" db="EMBL/GenBank/DDBJ databases">
        <title>Genome sequence of Rhodobacteraceae bacterium Lw-13e.</title>
        <authorList>
            <person name="Poehlein A."/>
            <person name="Wolter L."/>
            <person name="Daniel R."/>
            <person name="Brinkhoff T."/>
        </authorList>
    </citation>
    <scope>NUCLEOTIDE SEQUENCE [LARGE SCALE GENOMIC DNA]</scope>
    <source>
        <strain evidence="7 8">Lw-13e</strain>
    </source>
</reference>
<keyword evidence="4" id="KW-0812">Transmembrane</keyword>
<evidence type="ECO:0000256" key="3">
    <source>
        <dbReference type="ARBA" id="ARBA00022475"/>
    </source>
</evidence>
<dbReference type="GO" id="GO:0006605">
    <property type="term" value="P:protein targeting"/>
    <property type="evidence" value="ECO:0007669"/>
    <property type="project" value="InterPro"/>
</dbReference>
<evidence type="ECO:0000256" key="2">
    <source>
        <dbReference type="ARBA" id="ARBA00009772"/>
    </source>
</evidence>
<dbReference type="RefSeq" id="WP_119840998.1">
    <property type="nucleotide sequence ID" value="NZ_CP060436.1"/>
</dbReference>
<dbReference type="GO" id="GO:0005886">
    <property type="term" value="C:plasma membrane"/>
    <property type="evidence" value="ECO:0007669"/>
    <property type="project" value="UniProtKB-SubCell"/>
</dbReference>
<dbReference type="Proteomes" id="UP000283786">
    <property type="component" value="Chromosome"/>
</dbReference>
<comment type="similarity">
    <text evidence="2">Belongs to the FliR/MopE/SpaR family.</text>
</comment>
<keyword evidence="8" id="KW-1185">Reference proteome</keyword>
<dbReference type="Pfam" id="PF01311">
    <property type="entry name" value="Bac_export_1"/>
    <property type="match status" value="1"/>
</dbReference>
<evidence type="ECO:0000256" key="4">
    <source>
        <dbReference type="ARBA" id="ARBA00022692"/>
    </source>
</evidence>
<dbReference type="PRINTS" id="PR00953">
    <property type="entry name" value="TYPE3IMRPROT"/>
</dbReference>
<evidence type="ECO:0000313" key="8">
    <source>
        <dbReference type="Proteomes" id="UP000283786"/>
    </source>
</evidence>
<name>A0A418SAZ0_9RHOB</name>
<dbReference type="PANTHER" id="PTHR30065">
    <property type="entry name" value="FLAGELLAR BIOSYNTHETIC PROTEIN FLIR"/>
    <property type="match status" value="1"/>
</dbReference>
<gene>
    <name evidence="7" type="ORF">PSAL_025350</name>
</gene>
<dbReference type="EMBL" id="CP060436">
    <property type="protein sequence ID" value="QPM91282.1"/>
    <property type="molecule type" value="Genomic_DNA"/>
</dbReference>
<evidence type="ECO:0000256" key="1">
    <source>
        <dbReference type="ARBA" id="ARBA00004651"/>
    </source>
</evidence>
<keyword evidence="3" id="KW-1003">Cell membrane</keyword>
<dbReference type="KEGG" id="palw:PSAL_025350"/>
<dbReference type="OrthoDB" id="9779817at2"/>
<evidence type="ECO:0000313" key="7">
    <source>
        <dbReference type="EMBL" id="QPM91282.1"/>
    </source>
</evidence>
<keyword evidence="5" id="KW-1133">Transmembrane helix</keyword>
<dbReference type="AlphaFoldDB" id="A0A418SAZ0"/>
<evidence type="ECO:0000256" key="5">
    <source>
        <dbReference type="ARBA" id="ARBA00022989"/>
    </source>
</evidence>
<protein>
    <submittedName>
        <fullName evidence="7">Uncharacterized protein</fullName>
    </submittedName>
</protein>
<proteinExistence type="inferred from homology"/>
<dbReference type="PANTHER" id="PTHR30065:SF8">
    <property type="entry name" value="FLAGELLAR BIOSYNTHETIC PROTEIN FLIR"/>
    <property type="match status" value="1"/>
</dbReference>
<sequence length="254" mass="26906">MNDLLANLLNMVRSQGWVAAVILLRVGAFASFLPAFGEQSVPTRIKLCVALSLTAIVMTAQPDLQIPASGYRGFLSLLASETAIGLVLGLGVRLFVMGLQTAGSMMAQATSLSQILGGAGVEPLPAIGHVLVIGALALAMIFGLHVHAVLYLLMSYDAMPLGQWPDAADIAQWGSGLVAQSFRMAFSLAAPFIIISLIYNLTLGVINRAMPQLMVAFVGAPVITFGGLALLFLLSQQILTVWADRFFAFLTNPF</sequence>
<organism evidence="7 8">
    <name type="scientific">Pseudooceanicola algae</name>
    <dbReference type="NCBI Taxonomy" id="1537215"/>
    <lineage>
        <taxon>Bacteria</taxon>
        <taxon>Pseudomonadati</taxon>
        <taxon>Pseudomonadota</taxon>
        <taxon>Alphaproteobacteria</taxon>
        <taxon>Rhodobacterales</taxon>
        <taxon>Paracoccaceae</taxon>
        <taxon>Pseudooceanicola</taxon>
    </lineage>
</organism>
<accession>A0A418SAZ0</accession>